<dbReference type="InterPro" id="IPR042846">
    <property type="entry name" value="BTBD19"/>
</dbReference>
<evidence type="ECO:0000313" key="4">
    <source>
        <dbReference type="Proteomes" id="UP001150062"/>
    </source>
</evidence>
<feature type="compositionally biased region" description="Low complexity" evidence="1">
    <location>
        <begin position="274"/>
        <end position="285"/>
    </location>
</feature>
<feature type="compositionally biased region" description="Low complexity" evidence="1">
    <location>
        <begin position="255"/>
        <end position="265"/>
    </location>
</feature>
<feature type="domain" description="BTB" evidence="2">
    <location>
        <begin position="21"/>
        <end position="94"/>
    </location>
</feature>
<organism evidence="3 4">
    <name type="scientific">Anaeramoeba flamelloides</name>
    <dbReference type="NCBI Taxonomy" id="1746091"/>
    <lineage>
        <taxon>Eukaryota</taxon>
        <taxon>Metamonada</taxon>
        <taxon>Anaeramoebidae</taxon>
        <taxon>Anaeramoeba</taxon>
    </lineage>
</organism>
<dbReference type="EMBL" id="JAOAOG010000163">
    <property type="protein sequence ID" value="KAJ6244487.1"/>
    <property type="molecule type" value="Genomic_DNA"/>
</dbReference>
<evidence type="ECO:0000259" key="2">
    <source>
        <dbReference type="PROSITE" id="PS50097"/>
    </source>
</evidence>
<accession>A0ABQ8YIR1</accession>
<dbReference type="PANTHER" id="PTHR46965:SF1">
    <property type="entry name" value="BTB_POZ DOMAIN-CONTAINING PROTEIN 19"/>
    <property type="match status" value="1"/>
</dbReference>
<dbReference type="InterPro" id="IPR011333">
    <property type="entry name" value="SKP1/BTB/POZ_sf"/>
</dbReference>
<sequence length="628" mass="72194">MDNFVPIKKSLKDLINSKTLSDVKFLVGKEGKKMYGHKVILAMNSQLFQNIFYSKQKWKETSNKKTQVDLSDIKPHVFLYILEYCYTRQISGTNLPLFDLLFTSNKFQIKELSNYCFKEIEKTLTPEMCLEYLDQITRAYENDFVEYFLKYFERNSKKCLRISGCLNSISIMTLNLIFSSNNLLIPEIELITRLIERSKSLNVIPDGIFQKINYRLINVDQLLELASSTLFTTNEYAEKSLFNYFIQFLNSNTNNTTGTGTTATTKVNKDKNIHNNNSNSFNKNKNNSKDNNKDNNNNNNNHSNNNNNNNNNNDQKFQKLKNIKEHKKEILKDINQYLLETKKKPTQLQKVERENVTKIPKRFNEFKEFPQQNSRKKRKAPSEITVAFLVSSKSEKHISDVTDSITVSGIRKIKKFDVSDLYGSVPPYEVLIKFDVIFFFSAIPLSNPDKLGDILARCIIAGRGLVICSIFALSKKEYSKISGKIVTGGFLPFDLNVRNYLVPLKSDENLVISKHPVLENVNETFDGGSGSFHIHTLGTPLKNSNVIAKWENGNILIAEKRLKPSFGNVIALNLYPVSDGIFNFEYLNDTDYNRYAKTPNFPIKGRYFFPTISSRRIIANSIYYAAVD</sequence>
<evidence type="ECO:0000256" key="1">
    <source>
        <dbReference type="SAM" id="MobiDB-lite"/>
    </source>
</evidence>
<dbReference type="Gene3D" id="3.30.710.10">
    <property type="entry name" value="Potassium Channel Kv1.1, Chain A"/>
    <property type="match status" value="1"/>
</dbReference>
<keyword evidence="4" id="KW-1185">Reference proteome</keyword>
<feature type="region of interest" description="Disordered" evidence="1">
    <location>
        <begin position="255"/>
        <end position="315"/>
    </location>
</feature>
<dbReference type="Proteomes" id="UP001150062">
    <property type="component" value="Unassembled WGS sequence"/>
</dbReference>
<reference evidence="3" key="1">
    <citation type="submission" date="2022-08" db="EMBL/GenBank/DDBJ databases">
        <title>Novel sulfate-reducing endosymbionts in the free-living metamonad Anaeramoeba.</title>
        <authorList>
            <person name="Jerlstrom-Hultqvist J."/>
            <person name="Cepicka I."/>
            <person name="Gallot-Lavallee L."/>
            <person name="Salas-Leiva D."/>
            <person name="Curtis B.A."/>
            <person name="Zahonova K."/>
            <person name="Pipaliya S."/>
            <person name="Dacks J."/>
            <person name="Roger A.J."/>
        </authorList>
    </citation>
    <scope>NUCLEOTIDE SEQUENCE</scope>
    <source>
        <strain evidence="3">Schooner1</strain>
    </source>
</reference>
<dbReference type="Pfam" id="PF00651">
    <property type="entry name" value="BTB"/>
    <property type="match status" value="1"/>
</dbReference>
<gene>
    <name evidence="3" type="ORF">M0813_21073</name>
</gene>
<feature type="compositionally biased region" description="Low complexity" evidence="1">
    <location>
        <begin position="294"/>
        <end position="315"/>
    </location>
</feature>
<proteinExistence type="predicted"/>
<name>A0ABQ8YIR1_9EUKA</name>
<dbReference type="InterPro" id="IPR000210">
    <property type="entry name" value="BTB/POZ_dom"/>
</dbReference>
<dbReference type="SMART" id="SM00225">
    <property type="entry name" value="BTB"/>
    <property type="match status" value="1"/>
</dbReference>
<evidence type="ECO:0000313" key="3">
    <source>
        <dbReference type="EMBL" id="KAJ6244487.1"/>
    </source>
</evidence>
<protein>
    <submittedName>
        <fullName evidence="3">Pep-cterm sorting domain-containing protein</fullName>
    </submittedName>
</protein>
<dbReference type="SUPFAM" id="SSF54695">
    <property type="entry name" value="POZ domain"/>
    <property type="match status" value="1"/>
</dbReference>
<comment type="caution">
    <text evidence="3">The sequence shown here is derived from an EMBL/GenBank/DDBJ whole genome shotgun (WGS) entry which is preliminary data.</text>
</comment>
<dbReference type="PROSITE" id="PS50097">
    <property type="entry name" value="BTB"/>
    <property type="match status" value="1"/>
</dbReference>
<dbReference type="PANTHER" id="PTHR46965">
    <property type="entry name" value="BTB/POZ DOMAIN-CONTAINING PROTEIN 19"/>
    <property type="match status" value="1"/>
</dbReference>